<keyword evidence="4 5" id="KW-0472">Membrane</keyword>
<evidence type="ECO:0000313" key="6">
    <source>
        <dbReference type="EMBL" id="KAA9367290.1"/>
    </source>
</evidence>
<reference evidence="6 7" key="1">
    <citation type="submission" date="2019-09" db="EMBL/GenBank/DDBJ databases">
        <title>Biological control of the noxious weed angled onion (Allium triquetrum) thwarted by endophytic bacteria in Victoria, Australia.</title>
        <authorList>
            <person name="Tehranchian P."/>
            <person name="Adair R.J."/>
            <person name="Van T.H."/>
            <person name="Morrison P.D."/>
            <person name="Williams H."/>
            <person name="Lawrie A.C."/>
        </authorList>
    </citation>
    <scope>NUCLEOTIDE SEQUENCE [LARGE SCALE GENOMIC DNA]</scope>
    <source>
        <strain evidence="6 7">RPTAtOch1</strain>
    </source>
</reference>
<evidence type="ECO:0000256" key="3">
    <source>
        <dbReference type="ARBA" id="ARBA00022989"/>
    </source>
</evidence>
<dbReference type="Pfam" id="PF07869">
    <property type="entry name" value="DUF1656"/>
    <property type="match status" value="1"/>
</dbReference>
<evidence type="ECO:0000256" key="2">
    <source>
        <dbReference type="ARBA" id="ARBA00022692"/>
    </source>
</evidence>
<keyword evidence="7" id="KW-1185">Reference proteome</keyword>
<accession>A0A5N1JVF1</accession>
<sequence>MIADVNSGGVLLPGLLVLAIAALVVTIGVVRLLATIGFLRALAHRPLIELAAFIFIYALLVQAFTASGPFS</sequence>
<dbReference type="EMBL" id="VYXQ01000013">
    <property type="protein sequence ID" value="KAA9367290.1"/>
    <property type="molecule type" value="Genomic_DNA"/>
</dbReference>
<evidence type="ECO:0000256" key="5">
    <source>
        <dbReference type="SAM" id="Phobius"/>
    </source>
</evidence>
<proteinExistence type="predicted"/>
<keyword evidence="3 5" id="KW-1133">Transmembrane helix</keyword>
<feature type="transmembrane region" description="Helical" evidence="5">
    <location>
        <begin position="46"/>
        <end position="65"/>
    </location>
</feature>
<evidence type="ECO:0000256" key="4">
    <source>
        <dbReference type="ARBA" id="ARBA00023136"/>
    </source>
</evidence>
<name>A0A5N1JVF1_9HYPH</name>
<dbReference type="Proteomes" id="UP000327108">
    <property type="component" value="Unassembled WGS sequence"/>
</dbReference>
<dbReference type="InterPro" id="IPR012451">
    <property type="entry name" value="DUF1656"/>
</dbReference>
<comment type="caution">
    <text evidence="6">The sequence shown here is derived from an EMBL/GenBank/DDBJ whole genome shotgun (WGS) entry which is preliminary data.</text>
</comment>
<keyword evidence="2 5" id="KW-0812">Transmembrane</keyword>
<protein>
    <submittedName>
        <fullName evidence="6">DUF1656 domain-containing protein</fullName>
    </submittedName>
</protein>
<keyword evidence="1" id="KW-1003">Cell membrane</keyword>
<evidence type="ECO:0000313" key="7">
    <source>
        <dbReference type="Proteomes" id="UP000327108"/>
    </source>
</evidence>
<feature type="transmembrane region" description="Helical" evidence="5">
    <location>
        <begin position="12"/>
        <end position="34"/>
    </location>
</feature>
<gene>
    <name evidence="6" type="ORF">F3W84_14330</name>
</gene>
<dbReference type="RefSeq" id="WP_151094158.1">
    <property type="nucleotide sequence ID" value="NZ_JBLZNM010000018.1"/>
</dbReference>
<organism evidence="6 7">
    <name type="scientific">Ochrobactrum quorumnocens</name>
    <dbReference type="NCBI Taxonomy" id="271865"/>
    <lineage>
        <taxon>Bacteria</taxon>
        <taxon>Pseudomonadati</taxon>
        <taxon>Pseudomonadota</taxon>
        <taxon>Alphaproteobacteria</taxon>
        <taxon>Hyphomicrobiales</taxon>
        <taxon>Brucellaceae</taxon>
        <taxon>Brucella/Ochrobactrum group</taxon>
        <taxon>Ochrobactrum</taxon>
    </lineage>
</organism>
<evidence type="ECO:0000256" key="1">
    <source>
        <dbReference type="ARBA" id="ARBA00022475"/>
    </source>
</evidence>
<dbReference type="AlphaFoldDB" id="A0A5N1JVF1"/>